<dbReference type="Proteomes" id="UP000316598">
    <property type="component" value="Unassembled WGS sequence"/>
</dbReference>
<sequence>MLMDAARLTRSLAHYSSFARTRRIPLLSDRLKQPMTDDETFLAEFEGCRWPLSRWHHRDHIKLAYLYLCRYSFGEALSRIRDGIKAHNAAHQLPDSSTSGFHETMTHAWLCLVQFAIAEYGPSANADDFYENHPELSQQKTLRFFYSKERFMSPEAKTRFCEPDLTPFPIGRGCKGKDSQTETPAGGSGET</sequence>
<keyword evidence="3" id="KW-1185">Reference proteome</keyword>
<evidence type="ECO:0000313" key="2">
    <source>
        <dbReference type="EMBL" id="TWT50846.1"/>
    </source>
</evidence>
<reference evidence="2 3" key="1">
    <citation type="submission" date="2019-02" db="EMBL/GenBank/DDBJ databases">
        <title>Deep-cultivation of Planctomycetes and their phenomic and genomic characterization uncovers novel biology.</title>
        <authorList>
            <person name="Wiegand S."/>
            <person name="Jogler M."/>
            <person name="Boedeker C."/>
            <person name="Pinto D."/>
            <person name="Vollmers J."/>
            <person name="Rivas-Marin E."/>
            <person name="Kohn T."/>
            <person name="Peeters S.H."/>
            <person name="Heuer A."/>
            <person name="Rast P."/>
            <person name="Oberbeckmann S."/>
            <person name="Bunk B."/>
            <person name="Jeske O."/>
            <person name="Meyerdierks A."/>
            <person name="Storesund J.E."/>
            <person name="Kallscheuer N."/>
            <person name="Luecker S."/>
            <person name="Lage O.M."/>
            <person name="Pohl T."/>
            <person name="Merkel B.J."/>
            <person name="Hornburger P."/>
            <person name="Mueller R.-W."/>
            <person name="Bruemmer F."/>
            <person name="Labrenz M."/>
            <person name="Spormann A.M."/>
            <person name="Op Den Camp H."/>
            <person name="Overmann J."/>
            <person name="Amann R."/>
            <person name="Jetten M.S.M."/>
            <person name="Mascher T."/>
            <person name="Medema M.H."/>
            <person name="Devos D.P."/>
            <person name="Kaster A.-K."/>
            <person name="Ovreas L."/>
            <person name="Rohde M."/>
            <person name="Galperin M.Y."/>
            <person name="Jogler C."/>
        </authorList>
    </citation>
    <scope>NUCLEOTIDE SEQUENCE [LARGE SCALE GENOMIC DNA]</scope>
    <source>
        <strain evidence="2 3">Pla22</strain>
    </source>
</reference>
<accession>A0A5C5WJ90</accession>
<gene>
    <name evidence="2" type="ORF">Pla22_35890</name>
</gene>
<comment type="caution">
    <text evidence="2">The sequence shown here is derived from an EMBL/GenBank/DDBJ whole genome shotgun (WGS) entry which is preliminary data.</text>
</comment>
<organism evidence="2 3">
    <name type="scientific">Rubripirellula amarantea</name>
    <dbReference type="NCBI Taxonomy" id="2527999"/>
    <lineage>
        <taxon>Bacteria</taxon>
        <taxon>Pseudomonadati</taxon>
        <taxon>Planctomycetota</taxon>
        <taxon>Planctomycetia</taxon>
        <taxon>Pirellulales</taxon>
        <taxon>Pirellulaceae</taxon>
        <taxon>Rubripirellula</taxon>
    </lineage>
</organism>
<evidence type="ECO:0000256" key="1">
    <source>
        <dbReference type="SAM" id="MobiDB-lite"/>
    </source>
</evidence>
<feature type="region of interest" description="Disordered" evidence="1">
    <location>
        <begin position="171"/>
        <end position="191"/>
    </location>
</feature>
<proteinExistence type="predicted"/>
<dbReference type="EMBL" id="SJPI01000002">
    <property type="protein sequence ID" value="TWT50846.1"/>
    <property type="molecule type" value="Genomic_DNA"/>
</dbReference>
<dbReference type="AlphaFoldDB" id="A0A5C5WJ90"/>
<name>A0A5C5WJ90_9BACT</name>
<evidence type="ECO:0000313" key="3">
    <source>
        <dbReference type="Proteomes" id="UP000316598"/>
    </source>
</evidence>
<protein>
    <submittedName>
        <fullName evidence="2">Uncharacterized protein</fullName>
    </submittedName>
</protein>